<dbReference type="Proteomes" id="UP000054011">
    <property type="component" value="Unassembled WGS sequence"/>
</dbReference>
<protein>
    <recommendedName>
        <fullName evidence="4">Chaplin domain-containing protein</fullName>
    </recommendedName>
</protein>
<evidence type="ECO:0000256" key="1">
    <source>
        <dbReference type="SAM" id="SignalP"/>
    </source>
</evidence>
<organism evidence="2 3">
    <name type="scientific">Streptomyces kanasensis</name>
    <dbReference type="NCBI Taxonomy" id="936756"/>
    <lineage>
        <taxon>Bacteria</taxon>
        <taxon>Bacillati</taxon>
        <taxon>Actinomycetota</taxon>
        <taxon>Actinomycetes</taxon>
        <taxon>Kitasatosporales</taxon>
        <taxon>Streptomycetaceae</taxon>
        <taxon>Streptomyces</taxon>
    </lineage>
</organism>
<gene>
    <name evidence="2" type="ORF">ATE80_13805</name>
</gene>
<reference evidence="2 3" key="1">
    <citation type="submission" date="2015-11" db="EMBL/GenBank/DDBJ databases">
        <title>Genome-wide analysis reveals the secondary metabolome in Streptomyces kanasensis ZX01.</title>
        <authorList>
            <person name="Zhang G."/>
            <person name="Han L."/>
            <person name="Feng J."/>
            <person name="Zhang X."/>
        </authorList>
    </citation>
    <scope>NUCLEOTIDE SEQUENCE [LARGE SCALE GENOMIC DNA]</scope>
    <source>
        <strain evidence="2 3">ZX01</strain>
    </source>
</reference>
<dbReference type="EMBL" id="LNSV01000029">
    <property type="protein sequence ID" value="KUH38257.1"/>
    <property type="molecule type" value="Genomic_DNA"/>
</dbReference>
<dbReference type="AlphaFoldDB" id="A0A117IWC2"/>
<keyword evidence="3" id="KW-1185">Reference proteome</keyword>
<sequence length="117" mass="10394">MLSALTLTVTAATSGVLTAGPASAGGIGDVLSPAFGTNCANHDVGAQPAGTTTTAGTGAANGNLLGLPLGSPLNHCGGADLLPTGDGGLASGARGGGGSLDVGNGLVSAAGGAGGGL</sequence>
<evidence type="ECO:0000313" key="3">
    <source>
        <dbReference type="Proteomes" id="UP000054011"/>
    </source>
</evidence>
<evidence type="ECO:0000313" key="2">
    <source>
        <dbReference type="EMBL" id="KUH38257.1"/>
    </source>
</evidence>
<accession>A0A117IWC2</accession>
<keyword evidence="1" id="KW-0732">Signal</keyword>
<comment type="caution">
    <text evidence="2">The sequence shown here is derived from an EMBL/GenBank/DDBJ whole genome shotgun (WGS) entry which is preliminary data.</text>
</comment>
<feature type="chain" id="PRO_5007149059" description="Chaplin domain-containing protein" evidence="1">
    <location>
        <begin position="25"/>
        <end position="117"/>
    </location>
</feature>
<name>A0A117IWC2_9ACTN</name>
<feature type="signal peptide" evidence="1">
    <location>
        <begin position="1"/>
        <end position="24"/>
    </location>
</feature>
<proteinExistence type="predicted"/>
<evidence type="ECO:0008006" key="4">
    <source>
        <dbReference type="Google" id="ProtNLM"/>
    </source>
</evidence>